<accession>A0ABU8L731</accession>
<protein>
    <submittedName>
        <fullName evidence="1">DUF768 domain-containing protein</fullName>
    </submittedName>
</protein>
<evidence type="ECO:0000313" key="2">
    <source>
        <dbReference type="Proteomes" id="UP001387293"/>
    </source>
</evidence>
<sequence length="73" mass="8114">MSRRAADFLRKWICDHLPPRIDDAALVVTTMAADAVRAAEAQGIARQEIDREIGSVYEATMRTLQDRTSGLPD</sequence>
<comment type="caution">
    <text evidence="1">The sequence shown here is derived from an EMBL/GenBank/DDBJ whole genome shotgun (WGS) entry which is preliminary data.</text>
</comment>
<keyword evidence="2" id="KW-1185">Reference proteome</keyword>
<name>A0ABU8L731_9HYPH</name>
<proteinExistence type="predicted"/>
<organism evidence="1 2">
    <name type="scientific">Mesorhizobium salmacidum</name>
    <dbReference type="NCBI Taxonomy" id="3015171"/>
    <lineage>
        <taxon>Bacteria</taxon>
        <taxon>Pseudomonadati</taxon>
        <taxon>Pseudomonadota</taxon>
        <taxon>Alphaproteobacteria</taxon>
        <taxon>Hyphomicrobiales</taxon>
        <taxon>Phyllobacteriaceae</taxon>
        <taxon>Mesorhizobium</taxon>
    </lineage>
</organism>
<dbReference type="Proteomes" id="UP001387293">
    <property type="component" value="Unassembled WGS sequence"/>
</dbReference>
<gene>
    <name evidence="1" type="ORF">O7A60_31365</name>
</gene>
<dbReference type="EMBL" id="JAPYKS010000057">
    <property type="protein sequence ID" value="MEI9413201.1"/>
    <property type="molecule type" value="Genomic_DNA"/>
</dbReference>
<dbReference type="RefSeq" id="WP_027146702.1">
    <property type="nucleotide sequence ID" value="NZ_JAPYKS010000057.1"/>
</dbReference>
<evidence type="ECO:0000313" key="1">
    <source>
        <dbReference type="EMBL" id="MEI9413201.1"/>
    </source>
</evidence>
<reference evidence="1 2" key="1">
    <citation type="submission" date="2022-12" db="EMBL/GenBank/DDBJ databases">
        <authorList>
            <person name="Muema E."/>
        </authorList>
    </citation>
    <scope>NUCLEOTIDE SEQUENCE [LARGE SCALE GENOMIC DNA]</scope>
    <source>
        <strain evidence="2">1326</strain>
    </source>
</reference>